<accession>A0ABQ0WYB6</accession>
<dbReference type="InterPro" id="IPR023198">
    <property type="entry name" value="PGP-like_dom2"/>
</dbReference>
<dbReference type="SUPFAM" id="SSF56784">
    <property type="entry name" value="HAD-like"/>
    <property type="match status" value="1"/>
</dbReference>
<dbReference type="InterPro" id="IPR036412">
    <property type="entry name" value="HAD-like_sf"/>
</dbReference>
<dbReference type="RefSeq" id="WP_057732264.1">
    <property type="nucleotide sequence ID" value="NZ_BJZK01000030.1"/>
</dbReference>
<dbReference type="InterPro" id="IPR023214">
    <property type="entry name" value="HAD_sf"/>
</dbReference>
<dbReference type="InterPro" id="IPR050155">
    <property type="entry name" value="HAD-like_hydrolase_sf"/>
</dbReference>
<keyword evidence="2" id="KW-1185">Reference proteome</keyword>
<organism evidence="1 2">
    <name type="scientific">Levilactobacillus zymae</name>
    <dbReference type="NCBI Taxonomy" id="267363"/>
    <lineage>
        <taxon>Bacteria</taxon>
        <taxon>Bacillati</taxon>
        <taxon>Bacillota</taxon>
        <taxon>Bacilli</taxon>
        <taxon>Lactobacillales</taxon>
        <taxon>Lactobacillaceae</taxon>
        <taxon>Levilactobacillus</taxon>
    </lineage>
</organism>
<dbReference type="PANTHER" id="PTHR43434:SF26">
    <property type="entry name" value="PYROPHOSPHATASE PPAX"/>
    <property type="match status" value="1"/>
</dbReference>
<dbReference type="Gene3D" id="3.40.50.1000">
    <property type="entry name" value="HAD superfamily/HAD-like"/>
    <property type="match status" value="1"/>
</dbReference>
<dbReference type="Pfam" id="PF13419">
    <property type="entry name" value="HAD_2"/>
    <property type="match status" value="1"/>
</dbReference>
<proteinExistence type="predicted"/>
<dbReference type="SFLD" id="SFLDG01129">
    <property type="entry name" value="C1.5:_HAD__Beta-PGM__Phosphata"/>
    <property type="match status" value="1"/>
</dbReference>
<dbReference type="Proteomes" id="UP000321794">
    <property type="component" value="Unassembled WGS sequence"/>
</dbReference>
<evidence type="ECO:0000313" key="2">
    <source>
        <dbReference type="Proteomes" id="UP000321794"/>
    </source>
</evidence>
<dbReference type="InterPro" id="IPR006439">
    <property type="entry name" value="HAD-SF_hydro_IA"/>
</dbReference>
<dbReference type="EMBL" id="BJZK01000030">
    <property type="protein sequence ID" value="GEO72894.1"/>
    <property type="molecule type" value="Genomic_DNA"/>
</dbReference>
<dbReference type="PANTHER" id="PTHR43434">
    <property type="entry name" value="PHOSPHOGLYCOLATE PHOSPHATASE"/>
    <property type="match status" value="1"/>
</dbReference>
<dbReference type="Gene3D" id="1.10.150.240">
    <property type="entry name" value="Putative phosphatase, domain 2"/>
    <property type="match status" value="1"/>
</dbReference>
<dbReference type="InterPro" id="IPR041492">
    <property type="entry name" value="HAD_2"/>
</dbReference>
<sequence length="211" mass="22805">MQNFFFDFDSTLADTKQVAVVATQQTFVAQGLTAPAADVVVSYMGVPIEVSFAKMADRPLTAAELEPLFQEFRRQYALADGEIQPFAGMLETLAALKAAGKRLFVVSSKHSTPLRRNLAQIGMGTTFEALCGSDMVAHYKPAPDGILNLLARFDLAPAQSVMIGDAIYDIQMGQNAHVATAAALWGAADPMAVKKQQPTYLLQQPKQLLIV</sequence>
<dbReference type="SFLD" id="SFLDS00003">
    <property type="entry name" value="Haloacid_Dehalogenase"/>
    <property type="match status" value="1"/>
</dbReference>
<dbReference type="NCBIfam" id="TIGR01549">
    <property type="entry name" value="HAD-SF-IA-v1"/>
    <property type="match status" value="1"/>
</dbReference>
<protein>
    <submittedName>
        <fullName evidence="1">Phosphatase</fullName>
    </submittedName>
</protein>
<comment type="caution">
    <text evidence="1">The sequence shown here is derived from an EMBL/GenBank/DDBJ whole genome shotgun (WGS) entry which is preliminary data.</text>
</comment>
<gene>
    <name evidence="1" type="ORF">LZY01_20620</name>
</gene>
<reference evidence="1 2" key="1">
    <citation type="submission" date="2019-07" db="EMBL/GenBank/DDBJ databases">
        <title>Whole genome shotgun sequence of Lactobacillus zymae NBRC 107157.</title>
        <authorList>
            <person name="Hosoyama A."/>
            <person name="Uohara A."/>
            <person name="Ohji S."/>
            <person name="Ichikawa N."/>
        </authorList>
    </citation>
    <scope>NUCLEOTIDE SEQUENCE [LARGE SCALE GENOMIC DNA]</scope>
    <source>
        <strain evidence="1 2">NBRC 107157</strain>
    </source>
</reference>
<evidence type="ECO:0000313" key="1">
    <source>
        <dbReference type="EMBL" id="GEO72894.1"/>
    </source>
</evidence>
<name>A0ABQ0WYB6_9LACO</name>